<keyword evidence="2" id="KW-1133">Transmembrane helix</keyword>
<proteinExistence type="predicted"/>
<dbReference type="InterPro" id="IPR002126">
    <property type="entry name" value="Cadherin-like_dom"/>
</dbReference>
<dbReference type="PROSITE" id="PS51257">
    <property type="entry name" value="PROKAR_LIPOPROTEIN"/>
    <property type="match status" value="1"/>
</dbReference>
<organism evidence="4 5">
    <name type="scientific">Kaistella flava</name>
    <name type="common">ex Peng et al. 2021</name>
    <dbReference type="NCBI Taxonomy" id="2038776"/>
    <lineage>
        <taxon>Bacteria</taxon>
        <taxon>Pseudomonadati</taxon>
        <taxon>Bacteroidota</taxon>
        <taxon>Flavobacteriia</taxon>
        <taxon>Flavobacteriales</taxon>
        <taxon>Weeksellaceae</taxon>
        <taxon>Chryseobacterium group</taxon>
        <taxon>Kaistella</taxon>
    </lineage>
</organism>
<protein>
    <submittedName>
        <fullName evidence="4">Cadherin repeat domain-containing protein</fullName>
    </submittedName>
</protein>
<dbReference type="CDD" id="cd11304">
    <property type="entry name" value="Cadherin_repeat"/>
    <property type="match status" value="2"/>
</dbReference>
<dbReference type="AlphaFoldDB" id="A0A7M2YD08"/>
<dbReference type="GO" id="GO:0005886">
    <property type="term" value="C:plasma membrane"/>
    <property type="evidence" value="ECO:0007669"/>
    <property type="project" value="UniProtKB-SubCell"/>
</dbReference>
<reference evidence="4 5" key="1">
    <citation type="submission" date="2019-05" db="EMBL/GenBank/DDBJ databases">
        <title>Chryseobacterium sp. isolated from King George Island, maritime Antarctica.</title>
        <authorList>
            <person name="Peng X."/>
        </authorList>
    </citation>
    <scope>NUCLEOTIDE SEQUENCE [LARGE SCALE GENOMIC DNA]</scope>
    <source>
        <strain evidence="4 5">7-3A</strain>
    </source>
</reference>
<dbReference type="RefSeq" id="WP_193811697.1">
    <property type="nucleotide sequence ID" value="NZ_CP040442.1"/>
</dbReference>
<gene>
    <name evidence="4" type="ORF">Q73A0000_14675</name>
</gene>
<keyword evidence="2" id="KW-0472">Membrane</keyword>
<sequence length="385" mass="42894">MNLSYTKLLFFSLFILFSCNHDEDITTITASDFAVTMDENPSSQQVIGKINATTNQGNLKYEIISQNLPGAMGLNSSTGELFVADPNLFDYETHPTISGVAKISNGTVFKDIQITISLKDVLETTVSIHDFTFSINENPTNQMLIGKITGTTNVGNLTYSIESQSNTNALKIDAATGNLYVLTRSYFDFETNPVITAIVKASNNTVSALSNIKIILKDLNSCDEENANMENDFADYVNSGNYSIHTTMDLATHEYTFQVTEAINLCSVGYQSYTGKPCVIEIVDENNTVLYSNIFTFSTTHQDYKSLPLINLQPNKNYTIRRRFENYNNTSDIIGKLFHTNDYSSSVVPFVTGKIIITQSRYYDLYNSTINKSSIPYITLGYSLP</sequence>
<evidence type="ECO:0000259" key="3">
    <source>
        <dbReference type="SMART" id="SM00112"/>
    </source>
</evidence>
<evidence type="ECO:0000313" key="5">
    <source>
        <dbReference type="Proteomes" id="UP000594195"/>
    </source>
</evidence>
<keyword evidence="1" id="KW-0812">Transmembrane</keyword>
<evidence type="ECO:0000313" key="4">
    <source>
        <dbReference type="EMBL" id="QOW11525.1"/>
    </source>
</evidence>
<dbReference type="Proteomes" id="UP000594195">
    <property type="component" value="Chromosome"/>
</dbReference>
<feature type="domain" description="Cadherin" evidence="3">
    <location>
        <begin position="145"/>
        <end position="224"/>
    </location>
</feature>
<dbReference type="SUPFAM" id="SSF49313">
    <property type="entry name" value="Cadherin-like"/>
    <property type="match status" value="2"/>
</dbReference>
<dbReference type="PANTHER" id="PTHR24026:SF126">
    <property type="entry name" value="PROTOCADHERIN FAT 4"/>
    <property type="match status" value="1"/>
</dbReference>
<name>A0A7M2YD08_9FLAO</name>
<dbReference type="GO" id="GO:0005509">
    <property type="term" value="F:calcium ion binding"/>
    <property type="evidence" value="ECO:0007669"/>
    <property type="project" value="InterPro"/>
</dbReference>
<keyword evidence="5" id="KW-1185">Reference proteome</keyword>
<dbReference type="InterPro" id="IPR015919">
    <property type="entry name" value="Cadherin-like_sf"/>
</dbReference>
<dbReference type="SMART" id="SM00112">
    <property type="entry name" value="CA"/>
    <property type="match status" value="1"/>
</dbReference>
<accession>A0A7M2YD08</accession>
<dbReference type="EMBL" id="CP040442">
    <property type="protein sequence ID" value="QOW11525.1"/>
    <property type="molecule type" value="Genomic_DNA"/>
</dbReference>
<dbReference type="PANTHER" id="PTHR24026">
    <property type="entry name" value="FAT ATYPICAL CADHERIN-RELATED"/>
    <property type="match status" value="1"/>
</dbReference>
<evidence type="ECO:0000256" key="2">
    <source>
        <dbReference type="ARBA" id="ARBA00022989"/>
    </source>
</evidence>
<dbReference type="Gene3D" id="2.60.40.60">
    <property type="entry name" value="Cadherins"/>
    <property type="match status" value="2"/>
</dbReference>
<dbReference type="KEGG" id="kfa:Q73A0000_14675"/>
<evidence type="ECO:0000256" key="1">
    <source>
        <dbReference type="ARBA" id="ARBA00022692"/>
    </source>
</evidence>
<dbReference type="GO" id="GO:0007156">
    <property type="term" value="P:homophilic cell adhesion via plasma membrane adhesion molecules"/>
    <property type="evidence" value="ECO:0007669"/>
    <property type="project" value="InterPro"/>
</dbReference>